<accession>A0ABV8AKQ5</accession>
<feature type="transmembrane region" description="Helical" evidence="1">
    <location>
        <begin position="108"/>
        <end position="126"/>
    </location>
</feature>
<name>A0ABV8AKQ5_9FLAO</name>
<evidence type="ECO:0000313" key="2">
    <source>
        <dbReference type="EMBL" id="MFC3877545.1"/>
    </source>
</evidence>
<dbReference type="EMBL" id="JBHSAT010000004">
    <property type="protein sequence ID" value="MFC3877545.1"/>
    <property type="molecule type" value="Genomic_DNA"/>
</dbReference>
<keyword evidence="1" id="KW-1133">Transmembrane helix</keyword>
<evidence type="ECO:0000313" key="3">
    <source>
        <dbReference type="Proteomes" id="UP001595812"/>
    </source>
</evidence>
<comment type="caution">
    <text evidence="2">The sequence shown here is derived from an EMBL/GenBank/DDBJ whole genome shotgun (WGS) entry which is preliminary data.</text>
</comment>
<dbReference type="Proteomes" id="UP001595812">
    <property type="component" value="Unassembled WGS sequence"/>
</dbReference>
<sequence>MTLTSKQISLGFLLAGLMNFSVLVFSKLFTNTTIAKFDPDVMSNFGLLMIVLWGIGYIAVSKSYASVKWLILVFALEKLIYGLNWFFWLIDNSLSDVFSEDTLAGMFYSVYGVNDWMFCLFFFYVFSKVFKN</sequence>
<feature type="transmembrane region" description="Helical" evidence="1">
    <location>
        <begin position="67"/>
        <end position="88"/>
    </location>
</feature>
<feature type="transmembrane region" description="Helical" evidence="1">
    <location>
        <begin position="42"/>
        <end position="60"/>
    </location>
</feature>
<dbReference type="RefSeq" id="WP_386100036.1">
    <property type="nucleotide sequence ID" value="NZ_JBHSAT010000004.1"/>
</dbReference>
<evidence type="ECO:0000256" key="1">
    <source>
        <dbReference type="SAM" id="Phobius"/>
    </source>
</evidence>
<reference evidence="3" key="1">
    <citation type="journal article" date="2019" name="Int. J. Syst. Evol. Microbiol.">
        <title>The Global Catalogue of Microorganisms (GCM) 10K type strain sequencing project: providing services to taxonomists for standard genome sequencing and annotation.</title>
        <authorList>
            <consortium name="The Broad Institute Genomics Platform"/>
            <consortium name="The Broad Institute Genome Sequencing Center for Infectious Disease"/>
            <person name="Wu L."/>
            <person name="Ma J."/>
        </authorList>
    </citation>
    <scope>NUCLEOTIDE SEQUENCE [LARGE SCALE GENOMIC DNA]</scope>
    <source>
        <strain evidence="3">CECT 8979</strain>
    </source>
</reference>
<protein>
    <submittedName>
        <fullName evidence="2">Uncharacterized protein</fullName>
    </submittedName>
</protein>
<organism evidence="2 3">
    <name type="scientific">Winogradskyella maritima</name>
    <dbReference type="NCBI Taxonomy" id="1517766"/>
    <lineage>
        <taxon>Bacteria</taxon>
        <taxon>Pseudomonadati</taxon>
        <taxon>Bacteroidota</taxon>
        <taxon>Flavobacteriia</taxon>
        <taxon>Flavobacteriales</taxon>
        <taxon>Flavobacteriaceae</taxon>
        <taxon>Winogradskyella</taxon>
    </lineage>
</organism>
<keyword evidence="3" id="KW-1185">Reference proteome</keyword>
<proteinExistence type="predicted"/>
<keyword evidence="1" id="KW-0472">Membrane</keyword>
<keyword evidence="1" id="KW-0812">Transmembrane</keyword>
<gene>
    <name evidence="2" type="ORF">ACFOSX_09900</name>
</gene>